<keyword evidence="1" id="KW-0450">Lipoyl</keyword>
<evidence type="ECO:0000313" key="5">
    <source>
        <dbReference type="Proteomes" id="UP001434883"/>
    </source>
</evidence>
<dbReference type="Gene3D" id="2.40.50.100">
    <property type="match status" value="1"/>
</dbReference>
<organism evidence="4 5">
    <name type="scientific">Xenoophorus captivus</name>
    <dbReference type="NCBI Taxonomy" id="1517983"/>
    <lineage>
        <taxon>Eukaryota</taxon>
        <taxon>Metazoa</taxon>
        <taxon>Chordata</taxon>
        <taxon>Craniata</taxon>
        <taxon>Vertebrata</taxon>
        <taxon>Euteleostomi</taxon>
        <taxon>Actinopterygii</taxon>
        <taxon>Neopterygii</taxon>
        <taxon>Teleostei</taxon>
        <taxon>Neoteleostei</taxon>
        <taxon>Acanthomorphata</taxon>
        <taxon>Ovalentaria</taxon>
        <taxon>Atherinomorphae</taxon>
        <taxon>Cyprinodontiformes</taxon>
        <taxon>Goodeidae</taxon>
        <taxon>Xenoophorus</taxon>
    </lineage>
</organism>
<dbReference type="PANTHER" id="PTHR23151:SF90">
    <property type="entry name" value="DIHYDROLIPOYLLYSINE-RESIDUE ACETYLTRANSFERASE COMPONENT OF PYRUVATE DEHYDROGENASE COMPLEX, MITOCHONDRIAL-RELATED"/>
    <property type="match status" value="1"/>
</dbReference>
<keyword evidence="5" id="KW-1185">Reference proteome</keyword>
<keyword evidence="2" id="KW-0809">Transit peptide</keyword>
<protein>
    <recommendedName>
        <fullName evidence="3">Lipoyl-binding domain-containing protein</fullName>
    </recommendedName>
</protein>
<name>A0ABV0RR44_9TELE</name>
<dbReference type="Proteomes" id="UP001434883">
    <property type="component" value="Unassembled WGS sequence"/>
</dbReference>
<dbReference type="InterPro" id="IPR003016">
    <property type="entry name" value="2-oxoA_DH_lipoyl-BS"/>
</dbReference>
<dbReference type="InterPro" id="IPR000089">
    <property type="entry name" value="Biotin_lipoyl"/>
</dbReference>
<dbReference type="CDD" id="cd06849">
    <property type="entry name" value="lipoyl_domain"/>
    <property type="match status" value="1"/>
</dbReference>
<dbReference type="InterPro" id="IPR045257">
    <property type="entry name" value="E2/Pdx1"/>
</dbReference>
<sequence length="73" mass="8129">MPALSPTMEEGNIVKWLKKEGEPVLAGDALCEIETDKAVVTMESNDDGVLAKILVREPKTLKMIRHEFNTMES</sequence>
<evidence type="ECO:0000256" key="1">
    <source>
        <dbReference type="ARBA" id="ARBA00022823"/>
    </source>
</evidence>
<dbReference type="InterPro" id="IPR011053">
    <property type="entry name" value="Single_hybrid_motif"/>
</dbReference>
<proteinExistence type="predicted"/>
<dbReference type="PROSITE" id="PS50968">
    <property type="entry name" value="BIOTINYL_LIPOYL"/>
    <property type="match status" value="1"/>
</dbReference>
<dbReference type="Pfam" id="PF00364">
    <property type="entry name" value="Biotin_lipoyl"/>
    <property type="match status" value="1"/>
</dbReference>
<evidence type="ECO:0000259" key="3">
    <source>
        <dbReference type="PROSITE" id="PS50968"/>
    </source>
</evidence>
<reference evidence="4 5" key="1">
    <citation type="submission" date="2021-06" db="EMBL/GenBank/DDBJ databases">
        <authorList>
            <person name="Palmer J.M."/>
        </authorList>
    </citation>
    <scope>NUCLEOTIDE SEQUENCE [LARGE SCALE GENOMIC DNA]</scope>
    <source>
        <strain evidence="4 5">XC_2019</strain>
        <tissue evidence="4">Muscle</tissue>
    </source>
</reference>
<comment type="caution">
    <text evidence="4">The sequence shown here is derived from an EMBL/GenBank/DDBJ whole genome shotgun (WGS) entry which is preliminary data.</text>
</comment>
<dbReference type="EMBL" id="JAHRIN010053988">
    <property type="protein sequence ID" value="MEQ2210648.1"/>
    <property type="molecule type" value="Genomic_DNA"/>
</dbReference>
<evidence type="ECO:0000256" key="2">
    <source>
        <dbReference type="ARBA" id="ARBA00022946"/>
    </source>
</evidence>
<gene>
    <name evidence="4" type="ORF">XENOCAPTIV_017171</name>
</gene>
<dbReference type="PANTHER" id="PTHR23151">
    <property type="entry name" value="DIHYDROLIPOAMIDE ACETYL/SUCCINYL-TRANSFERASE-RELATED"/>
    <property type="match status" value="1"/>
</dbReference>
<dbReference type="SUPFAM" id="SSF51230">
    <property type="entry name" value="Single hybrid motif"/>
    <property type="match status" value="1"/>
</dbReference>
<accession>A0ABV0RR44</accession>
<dbReference type="PROSITE" id="PS00189">
    <property type="entry name" value="LIPOYL"/>
    <property type="match status" value="1"/>
</dbReference>
<feature type="domain" description="Lipoyl-binding" evidence="3">
    <location>
        <begin position="1"/>
        <end position="73"/>
    </location>
</feature>
<evidence type="ECO:0000313" key="4">
    <source>
        <dbReference type="EMBL" id="MEQ2210648.1"/>
    </source>
</evidence>